<dbReference type="PANTHER" id="PTHR43377">
    <property type="entry name" value="BILIVERDIN REDUCTASE A"/>
    <property type="match status" value="1"/>
</dbReference>
<dbReference type="OrthoDB" id="416253at2759"/>
<dbReference type="SUPFAM" id="SSF55347">
    <property type="entry name" value="Glyceraldehyde-3-phosphate dehydrogenase-like, C-terminal domain"/>
    <property type="match status" value="1"/>
</dbReference>
<evidence type="ECO:0000259" key="1">
    <source>
        <dbReference type="Pfam" id="PF01408"/>
    </source>
</evidence>
<reference evidence="2 3" key="1">
    <citation type="journal article" date="2016" name="Nat. Commun.">
        <title>Ectomycorrhizal ecology is imprinted in the genome of the dominant symbiotic fungus Cenococcum geophilum.</title>
        <authorList>
            <consortium name="DOE Joint Genome Institute"/>
            <person name="Peter M."/>
            <person name="Kohler A."/>
            <person name="Ohm R.A."/>
            <person name="Kuo A."/>
            <person name="Krutzmann J."/>
            <person name="Morin E."/>
            <person name="Arend M."/>
            <person name="Barry K.W."/>
            <person name="Binder M."/>
            <person name="Choi C."/>
            <person name="Clum A."/>
            <person name="Copeland A."/>
            <person name="Grisel N."/>
            <person name="Haridas S."/>
            <person name="Kipfer T."/>
            <person name="LaButti K."/>
            <person name="Lindquist E."/>
            <person name="Lipzen A."/>
            <person name="Maire R."/>
            <person name="Meier B."/>
            <person name="Mihaltcheva S."/>
            <person name="Molinier V."/>
            <person name="Murat C."/>
            <person name="Poggeler S."/>
            <person name="Quandt C.A."/>
            <person name="Sperisen C."/>
            <person name="Tritt A."/>
            <person name="Tisserant E."/>
            <person name="Crous P.W."/>
            <person name="Henrissat B."/>
            <person name="Nehls U."/>
            <person name="Egli S."/>
            <person name="Spatafora J.W."/>
            <person name="Grigoriev I.V."/>
            <person name="Martin F.M."/>
        </authorList>
    </citation>
    <scope>NUCLEOTIDE SEQUENCE [LARGE SCALE GENOMIC DNA]</scope>
    <source>
        <strain evidence="2 3">CBS 207.34</strain>
    </source>
</reference>
<dbReference type="PANTHER" id="PTHR43377:SF1">
    <property type="entry name" value="BILIVERDIN REDUCTASE A"/>
    <property type="match status" value="1"/>
</dbReference>
<name>A0A8E2F1X5_9PEZI</name>
<evidence type="ECO:0000313" key="2">
    <source>
        <dbReference type="EMBL" id="OCL09057.1"/>
    </source>
</evidence>
<dbReference type="InterPro" id="IPR051450">
    <property type="entry name" value="Gfo/Idh/MocA_Oxidoreductases"/>
</dbReference>
<gene>
    <name evidence="2" type="ORF">AOQ84DRAFT_388431</name>
</gene>
<protein>
    <submittedName>
        <fullName evidence="2">NAD(P)-binding protein</fullName>
    </submittedName>
</protein>
<dbReference type="EMBL" id="KV749525">
    <property type="protein sequence ID" value="OCL09057.1"/>
    <property type="molecule type" value="Genomic_DNA"/>
</dbReference>
<dbReference type="Gene3D" id="3.40.50.720">
    <property type="entry name" value="NAD(P)-binding Rossmann-like Domain"/>
    <property type="match status" value="1"/>
</dbReference>
<organism evidence="2 3">
    <name type="scientific">Glonium stellatum</name>
    <dbReference type="NCBI Taxonomy" id="574774"/>
    <lineage>
        <taxon>Eukaryota</taxon>
        <taxon>Fungi</taxon>
        <taxon>Dikarya</taxon>
        <taxon>Ascomycota</taxon>
        <taxon>Pezizomycotina</taxon>
        <taxon>Dothideomycetes</taxon>
        <taxon>Pleosporomycetidae</taxon>
        <taxon>Gloniales</taxon>
        <taxon>Gloniaceae</taxon>
        <taxon>Glonium</taxon>
    </lineage>
</organism>
<dbReference type="Pfam" id="PF01408">
    <property type="entry name" value="GFO_IDH_MocA"/>
    <property type="match status" value="1"/>
</dbReference>
<dbReference type="Gene3D" id="3.30.360.10">
    <property type="entry name" value="Dihydrodipicolinate Reductase, domain 2"/>
    <property type="match status" value="1"/>
</dbReference>
<dbReference type="SUPFAM" id="SSF51735">
    <property type="entry name" value="NAD(P)-binding Rossmann-fold domains"/>
    <property type="match status" value="1"/>
</dbReference>
<evidence type="ECO:0000313" key="3">
    <source>
        <dbReference type="Proteomes" id="UP000250140"/>
    </source>
</evidence>
<accession>A0A8E2F1X5</accession>
<dbReference type="InterPro" id="IPR000683">
    <property type="entry name" value="Gfo/Idh/MocA-like_OxRdtase_N"/>
</dbReference>
<dbReference type="Proteomes" id="UP000250140">
    <property type="component" value="Unassembled WGS sequence"/>
</dbReference>
<proteinExistence type="predicted"/>
<dbReference type="InterPro" id="IPR036291">
    <property type="entry name" value="NAD(P)-bd_dom_sf"/>
</dbReference>
<dbReference type="GO" id="GO:0000166">
    <property type="term" value="F:nucleotide binding"/>
    <property type="evidence" value="ECO:0007669"/>
    <property type="project" value="InterPro"/>
</dbReference>
<sequence length="218" mass="23925">MSGRMLQVAVVGLGRRSQRHAVPYFTQENTSWRLAAVCDSSNSTTEKFKGTFSSGFHVPSFADVSSMISSTSVDCAYVAVPHYQSAAIVQKLLASKIHVLKEKPAAMTAVELESFQELARSNAVTFSTASQFRYSGQFRQMQQWLPLVGNIRFVEGIQKIPVCDLGAGWRASRVLSGGGVLIDLGWHLVDLVLSLLSDNSIPGVEFAQTLQTWCRFNC</sequence>
<dbReference type="AlphaFoldDB" id="A0A8E2F1X5"/>
<feature type="domain" description="Gfo/Idh/MocA-like oxidoreductase N-terminal" evidence="1">
    <location>
        <begin position="7"/>
        <end position="128"/>
    </location>
</feature>
<keyword evidence="3" id="KW-1185">Reference proteome</keyword>